<protein>
    <submittedName>
        <fullName evidence="1">Uncharacterized protein</fullName>
    </submittedName>
</protein>
<feature type="non-terminal residue" evidence="1">
    <location>
        <position position="1"/>
    </location>
</feature>
<dbReference type="EMBL" id="AGNL01002944">
    <property type="protein sequence ID" value="EJK75414.1"/>
    <property type="molecule type" value="Genomic_DNA"/>
</dbReference>
<accession>K0TE29</accession>
<proteinExistence type="predicted"/>
<name>K0TE29_THAOC</name>
<comment type="caution">
    <text evidence="1">The sequence shown here is derived from an EMBL/GenBank/DDBJ whole genome shotgun (WGS) entry which is preliminary data.</text>
</comment>
<dbReference type="OrthoDB" id="48808at2759"/>
<sequence length="259" mass="29069">LGLCTGDEQTLDLKKLQYSMLSGGRETKTKGGLFNPHLQYGGGFDSRSLFATIVNALRTISAAVASSTSPGAEMMHIPINLNGCGNEDTLPMMSYPTYKGDHRALNTVNLDIYYSACREAGVRCSHAYLYRDAYDVLLSAQKRGFNEDAVTAMRLYTLELQLLYAQMTQYPSGNAGCFGFLDSRVSLFFDEYSWFARMFGWTTTEAFMEVHGMVYSKANTAMRRRDPKIVKDEWSIIMDAFKLSHERVIDLCYSLMASP</sequence>
<evidence type="ECO:0000313" key="2">
    <source>
        <dbReference type="Proteomes" id="UP000266841"/>
    </source>
</evidence>
<keyword evidence="2" id="KW-1185">Reference proteome</keyword>
<dbReference type="AlphaFoldDB" id="K0TE29"/>
<dbReference type="Proteomes" id="UP000266841">
    <property type="component" value="Unassembled WGS sequence"/>
</dbReference>
<evidence type="ECO:0000313" key="1">
    <source>
        <dbReference type="EMBL" id="EJK75414.1"/>
    </source>
</evidence>
<gene>
    <name evidence="1" type="ORF">THAOC_02861</name>
</gene>
<organism evidence="1 2">
    <name type="scientific">Thalassiosira oceanica</name>
    <name type="common">Marine diatom</name>
    <dbReference type="NCBI Taxonomy" id="159749"/>
    <lineage>
        <taxon>Eukaryota</taxon>
        <taxon>Sar</taxon>
        <taxon>Stramenopiles</taxon>
        <taxon>Ochrophyta</taxon>
        <taxon>Bacillariophyta</taxon>
        <taxon>Coscinodiscophyceae</taxon>
        <taxon>Thalassiosirophycidae</taxon>
        <taxon>Thalassiosirales</taxon>
        <taxon>Thalassiosiraceae</taxon>
        <taxon>Thalassiosira</taxon>
    </lineage>
</organism>
<reference evidence="1 2" key="1">
    <citation type="journal article" date="2012" name="Genome Biol.">
        <title>Genome and low-iron response of an oceanic diatom adapted to chronic iron limitation.</title>
        <authorList>
            <person name="Lommer M."/>
            <person name="Specht M."/>
            <person name="Roy A.S."/>
            <person name="Kraemer L."/>
            <person name="Andreson R."/>
            <person name="Gutowska M.A."/>
            <person name="Wolf J."/>
            <person name="Bergner S.V."/>
            <person name="Schilhabel M.B."/>
            <person name="Klostermeier U.C."/>
            <person name="Beiko R.G."/>
            <person name="Rosenstiel P."/>
            <person name="Hippler M."/>
            <person name="Laroche J."/>
        </authorList>
    </citation>
    <scope>NUCLEOTIDE SEQUENCE [LARGE SCALE GENOMIC DNA]</scope>
    <source>
        <strain evidence="1 2">CCMP1005</strain>
    </source>
</reference>